<feature type="compositionally biased region" description="Basic and acidic residues" evidence="1">
    <location>
        <begin position="1"/>
        <end position="15"/>
    </location>
</feature>
<evidence type="ECO:0008006" key="5">
    <source>
        <dbReference type="Google" id="ProtNLM"/>
    </source>
</evidence>
<organism evidence="3 4">
    <name type="scientific">Neobacillus paridis</name>
    <dbReference type="NCBI Taxonomy" id="2803862"/>
    <lineage>
        <taxon>Bacteria</taxon>
        <taxon>Bacillati</taxon>
        <taxon>Bacillota</taxon>
        <taxon>Bacilli</taxon>
        <taxon>Bacillales</taxon>
        <taxon>Bacillaceae</taxon>
        <taxon>Neobacillus</taxon>
    </lineage>
</organism>
<dbReference type="Proteomes" id="UP000623967">
    <property type="component" value="Unassembled WGS sequence"/>
</dbReference>
<keyword evidence="2" id="KW-0812">Transmembrane</keyword>
<keyword evidence="2" id="KW-0472">Membrane</keyword>
<proteinExistence type="predicted"/>
<feature type="compositionally biased region" description="Basic residues" evidence="1">
    <location>
        <begin position="34"/>
        <end position="45"/>
    </location>
</feature>
<dbReference type="EMBL" id="JAESWB010000278">
    <property type="protein sequence ID" value="MBL4954104.1"/>
    <property type="molecule type" value="Genomic_DNA"/>
</dbReference>
<evidence type="ECO:0000313" key="4">
    <source>
        <dbReference type="Proteomes" id="UP000623967"/>
    </source>
</evidence>
<gene>
    <name evidence="3" type="ORF">JK635_18215</name>
</gene>
<evidence type="ECO:0000256" key="2">
    <source>
        <dbReference type="SAM" id="Phobius"/>
    </source>
</evidence>
<comment type="caution">
    <text evidence="3">The sequence shown here is derived from an EMBL/GenBank/DDBJ whole genome shotgun (WGS) entry which is preliminary data.</text>
</comment>
<dbReference type="RefSeq" id="WP_202655362.1">
    <property type="nucleotide sequence ID" value="NZ_JAESWB010000278.1"/>
</dbReference>
<evidence type="ECO:0000256" key="1">
    <source>
        <dbReference type="SAM" id="MobiDB-lite"/>
    </source>
</evidence>
<name>A0ABS1TTP6_9BACI</name>
<evidence type="ECO:0000313" key="3">
    <source>
        <dbReference type="EMBL" id="MBL4954104.1"/>
    </source>
</evidence>
<protein>
    <recommendedName>
        <fullName evidence="5">Peptidoglycan-binding protein</fullName>
    </recommendedName>
</protein>
<feature type="region of interest" description="Disordered" evidence="1">
    <location>
        <begin position="77"/>
        <end position="124"/>
    </location>
</feature>
<sequence>MNSEEPYREQAERTKRSIQKLTDTGEYDQLPPRARLHRRKKNKRKRKLKYPLIRFLVLVFILLPIIIFTLISHYNGKKVQPTDKTNPSNVGYETIHLEQSNDDGGIRVDKQKVKNQEKSNSQVP</sequence>
<feature type="transmembrane region" description="Helical" evidence="2">
    <location>
        <begin position="48"/>
        <end position="71"/>
    </location>
</feature>
<feature type="region of interest" description="Disordered" evidence="1">
    <location>
        <begin position="1"/>
        <end position="45"/>
    </location>
</feature>
<accession>A0ABS1TTP6</accession>
<reference evidence="3 4" key="1">
    <citation type="submission" date="2021-01" db="EMBL/GenBank/DDBJ databases">
        <title>Genome public.</title>
        <authorList>
            <person name="Liu C."/>
            <person name="Sun Q."/>
        </authorList>
    </citation>
    <scope>NUCLEOTIDE SEQUENCE [LARGE SCALE GENOMIC DNA]</scope>
    <source>
        <strain evidence="3 4">YIM B02564</strain>
    </source>
</reference>
<keyword evidence="2" id="KW-1133">Transmembrane helix</keyword>
<feature type="compositionally biased region" description="Basic and acidic residues" evidence="1">
    <location>
        <begin position="104"/>
        <end position="117"/>
    </location>
</feature>
<feature type="compositionally biased region" description="Polar residues" evidence="1">
    <location>
        <begin position="82"/>
        <end position="91"/>
    </location>
</feature>
<keyword evidence="4" id="KW-1185">Reference proteome</keyword>